<evidence type="ECO:0000256" key="2">
    <source>
        <dbReference type="SAM" id="SignalP"/>
    </source>
</evidence>
<dbReference type="AlphaFoldDB" id="A0A164MGF8"/>
<dbReference type="Proteomes" id="UP000076722">
    <property type="component" value="Unassembled WGS sequence"/>
</dbReference>
<feature type="chain" id="PRO_5007851726" evidence="2">
    <location>
        <begin position="23"/>
        <end position="278"/>
    </location>
</feature>
<keyword evidence="2" id="KW-0732">Signal</keyword>
<keyword evidence="4" id="KW-1185">Reference proteome</keyword>
<evidence type="ECO:0000313" key="3">
    <source>
        <dbReference type="EMBL" id="KZS86688.1"/>
    </source>
</evidence>
<gene>
    <name evidence="3" type="ORF">SISNIDRAFT_471588</name>
</gene>
<feature type="region of interest" description="Disordered" evidence="1">
    <location>
        <begin position="130"/>
        <end position="151"/>
    </location>
</feature>
<name>A0A164MGF8_9AGAM</name>
<accession>A0A164MGF8</accession>
<sequence length="278" mass="30707">MQFSLRVSLFFLFGGAMRRSLALELIIKTNKVEICPRPLKFYLSKPYTRFEYSRRNAKINLNDKRPVLNIWIPQNTLPFHPIHAAAETTAAEPVTADITDTALIPILAAANLALPTSPETELHPPLAQVEHTFDEPPNPPVSPHPPVSPQDVPQPNVAIIPLTGATRLWGYLNYIPEDPPRPLTPTVVDEEEDLLERLAEIEPEPLNAGEKINGDAMTIVDAHTAIGAVANHAQPAAAHAPQFLPAPPHLRGLSEEEMTQLARKNHFAFYVLSRSTLP</sequence>
<evidence type="ECO:0000313" key="4">
    <source>
        <dbReference type="Proteomes" id="UP000076722"/>
    </source>
</evidence>
<proteinExistence type="predicted"/>
<evidence type="ECO:0000256" key="1">
    <source>
        <dbReference type="SAM" id="MobiDB-lite"/>
    </source>
</evidence>
<feature type="compositionally biased region" description="Pro residues" evidence="1">
    <location>
        <begin position="136"/>
        <end position="148"/>
    </location>
</feature>
<feature type="signal peptide" evidence="2">
    <location>
        <begin position="1"/>
        <end position="22"/>
    </location>
</feature>
<dbReference type="EMBL" id="KV419474">
    <property type="protein sequence ID" value="KZS86688.1"/>
    <property type="molecule type" value="Genomic_DNA"/>
</dbReference>
<protein>
    <submittedName>
        <fullName evidence="3">Uncharacterized protein</fullName>
    </submittedName>
</protein>
<organism evidence="3 4">
    <name type="scientific">Sistotremastrum niveocremeum HHB9708</name>
    <dbReference type="NCBI Taxonomy" id="1314777"/>
    <lineage>
        <taxon>Eukaryota</taxon>
        <taxon>Fungi</taxon>
        <taxon>Dikarya</taxon>
        <taxon>Basidiomycota</taxon>
        <taxon>Agaricomycotina</taxon>
        <taxon>Agaricomycetes</taxon>
        <taxon>Sistotremastrales</taxon>
        <taxon>Sistotremastraceae</taxon>
        <taxon>Sertulicium</taxon>
        <taxon>Sertulicium niveocremeum</taxon>
    </lineage>
</organism>
<reference evidence="3 4" key="1">
    <citation type="journal article" date="2016" name="Mol. Biol. Evol.">
        <title>Comparative Genomics of Early-Diverging Mushroom-Forming Fungi Provides Insights into the Origins of Lignocellulose Decay Capabilities.</title>
        <authorList>
            <person name="Nagy L.G."/>
            <person name="Riley R."/>
            <person name="Tritt A."/>
            <person name="Adam C."/>
            <person name="Daum C."/>
            <person name="Floudas D."/>
            <person name="Sun H."/>
            <person name="Yadav J.S."/>
            <person name="Pangilinan J."/>
            <person name="Larsson K.H."/>
            <person name="Matsuura K."/>
            <person name="Barry K."/>
            <person name="Labutti K."/>
            <person name="Kuo R."/>
            <person name="Ohm R.A."/>
            <person name="Bhattacharya S.S."/>
            <person name="Shirouzu T."/>
            <person name="Yoshinaga Y."/>
            <person name="Martin F.M."/>
            <person name="Grigoriev I.V."/>
            <person name="Hibbett D.S."/>
        </authorList>
    </citation>
    <scope>NUCLEOTIDE SEQUENCE [LARGE SCALE GENOMIC DNA]</scope>
    <source>
        <strain evidence="3 4">HHB9708</strain>
    </source>
</reference>